<keyword evidence="6 8" id="KW-0446">Lipid-binding</keyword>
<organism evidence="11 12">
    <name type="scientific">Gigaspora margarita</name>
    <dbReference type="NCBI Taxonomy" id="4874"/>
    <lineage>
        <taxon>Eukaryota</taxon>
        <taxon>Fungi</taxon>
        <taxon>Fungi incertae sedis</taxon>
        <taxon>Mucoromycota</taxon>
        <taxon>Glomeromycotina</taxon>
        <taxon>Glomeromycetes</taxon>
        <taxon>Diversisporales</taxon>
        <taxon>Gigasporaceae</taxon>
        <taxon>Gigaspora</taxon>
    </lineage>
</organism>
<dbReference type="Proteomes" id="UP000789901">
    <property type="component" value="Unassembled WGS sequence"/>
</dbReference>
<feature type="domain" description="COQ9 C-terminal" evidence="9">
    <location>
        <begin position="170"/>
        <end position="196"/>
    </location>
</feature>
<sequence>MEGLIGRSSKIMLQRIQTKSIIKPNLLNLRPHRSFSYSVSAKLINSNVESNEQKETSRIPLNLVHSEILRASLSFVPKYGWSVESLSHGANSLGYPSVSHGLFPRGGVELIEWFLEDSRRKMVNELIDKMDGLKIHQKIRLACITRLNYTKPYVKKWSEALAIMAQPNNVQTSIEHLAKLVDDMWYLAGDKSADVSNIIMYRDVQNIMDTFLNIPMMNWYTKRGSLAVIYSSTELYMTQDISPDYTGTFQFLDHRLQDIATFGRVVGEIDTFVGFVTKSLVGVLASGLEILINKVATPEL</sequence>
<evidence type="ECO:0000256" key="6">
    <source>
        <dbReference type="ARBA" id="ARBA00023121"/>
    </source>
</evidence>
<comment type="subcellular location">
    <subcellularLocation>
        <location evidence="1 8">Mitochondrion</location>
    </subcellularLocation>
</comment>
<reference evidence="11 12" key="1">
    <citation type="submission" date="2021-06" db="EMBL/GenBank/DDBJ databases">
        <authorList>
            <person name="Kallberg Y."/>
            <person name="Tangrot J."/>
            <person name="Rosling A."/>
        </authorList>
    </citation>
    <scope>NUCLEOTIDE SEQUENCE [LARGE SCALE GENOMIC DNA]</scope>
    <source>
        <strain evidence="11 12">120-4 pot B 10/14</strain>
    </source>
</reference>
<dbReference type="PANTHER" id="PTHR21427">
    <property type="entry name" value="UBIQUINONE BIOSYNTHESIS PROTEIN COQ9, MITOCHONDRIAL"/>
    <property type="match status" value="1"/>
</dbReference>
<evidence type="ECO:0000256" key="5">
    <source>
        <dbReference type="ARBA" id="ARBA00022946"/>
    </source>
</evidence>
<dbReference type="InterPro" id="IPR012762">
    <property type="entry name" value="Ubiq_biosynth_COQ9"/>
</dbReference>
<dbReference type="Pfam" id="PF08511">
    <property type="entry name" value="COQ9"/>
    <property type="match status" value="2"/>
</dbReference>
<evidence type="ECO:0000256" key="8">
    <source>
        <dbReference type="RuleBase" id="RU366063"/>
    </source>
</evidence>
<keyword evidence="4 8" id="KW-0831">Ubiquinone biosynthesis</keyword>
<comment type="caution">
    <text evidence="11">The sequence shown here is derived from an EMBL/GenBank/DDBJ whole genome shotgun (WGS) entry which is preliminary data.</text>
</comment>
<protein>
    <recommendedName>
        <fullName evidence="8">Ubiquinone biosynthesis protein</fullName>
    </recommendedName>
</protein>
<name>A0ABN7UIC6_GIGMA</name>
<dbReference type="EMBL" id="CAJVQB010002865">
    <property type="protein sequence ID" value="CAG8589780.1"/>
    <property type="molecule type" value="Genomic_DNA"/>
</dbReference>
<dbReference type="InterPro" id="IPR048674">
    <property type="entry name" value="COQ9_HTH"/>
</dbReference>
<proteinExistence type="inferred from homology"/>
<comment type="similarity">
    <text evidence="3 8">Belongs to the COQ9 family.</text>
</comment>
<evidence type="ECO:0000313" key="11">
    <source>
        <dbReference type="EMBL" id="CAG8589780.1"/>
    </source>
</evidence>
<evidence type="ECO:0000256" key="2">
    <source>
        <dbReference type="ARBA" id="ARBA00004749"/>
    </source>
</evidence>
<evidence type="ECO:0000259" key="9">
    <source>
        <dbReference type="Pfam" id="PF08511"/>
    </source>
</evidence>
<evidence type="ECO:0000256" key="3">
    <source>
        <dbReference type="ARBA" id="ARBA00010766"/>
    </source>
</evidence>
<dbReference type="NCBIfam" id="TIGR02396">
    <property type="entry name" value="diverge_rpsU"/>
    <property type="match status" value="1"/>
</dbReference>
<keyword evidence="12" id="KW-1185">Reference proteome</keyword>
<evidence type="ECO:0000256" key="4">
    <source>
        <dbReference type="ARBA" id="ARBA00022688"/>
    </source>
</evidence>
<feature type="domain" description="Ubiquinone biosynthesis protein COQ9 HTH" evidence="10">
    <location>
        <begin position="64"/>
        <end position="90"/>
    </location>
</feature>
<keyword evidence="7 8" id="KW-0496">Mitochondrion</keyword>
<comment type="function">
    <text evidence="8">Membrane-associated protein that warps the membrane surface to access and bind aromatic isoprenes with high specificity, including ubiquinone (CoQ) isoprene intermediates and presents them directly to Coq7, therefore facilitating the Coq7-mediated hydroxylase step. Participates in the biosynthesis of coenzyme Q, also named ubiquinone, an essential lipid-soluble electron transporter for aerobic cellular respiration.</text>
</comment>
<evidence type="ECO:0000259" key="10">
    <source>
        <dbReference type="Pfam" id="PF21392"/>
    </source>
</evidence>
<comment type="pathway">
    <text evidence="2 8">Cofactor biosynthesis; ubiquinone biosynthesis.</text>
</comment>
<evidence type="ECO:0000313" key="12">
    <source>
        <dbReference type="Proteomes" id="UP000789901"/>
    </source>
</evidence>
<keyword evidence="5" id="KW-0809">Transit peptide</keyword>
<dbReference type="PANTHER" id="PTHR21427:SF19">
    <property type="entry name" value="UBIQUINONE BIOSYNTHESIS PROTEIN COQ9, MITOCHONDRIAL"/>
    <property type="match status" value="1"/>
</dbReference>
<accession>A0ABN7UIC6</accession>
<feature type="domain" description="COQ9 C-terminal" evidence="9">
    <location>
        <begin position="217"/>
        <end position="263"/>
    </location>
</feature>
<evidence type="ECO:0000256" key="1">
    <source>
        <dbReference type="ARBA" id="ARBA00004173"/>
    </source>
</evidence>
<gene>
    <name evidence="11" type="ORF">GMARGA_LOCUS6349</name>
</gene>
<dbReference type="InterPro" id="IPR013718">
    <property type="entry name" value="COQ9_C"/>
</dbReference>
<dbReference type="Gene3D" id="1.10.357.10">
    <property type="entry name" value="Tetracycline Repressor, domain 2"/>
    <property type="match status" value="1"/>
</dbReference>
<dbReference type="Pfam" id="PF21392">
    <property type="entry name" value="COQ9_N"/>
    <property type="match status" value="1"/>
</dbReference>
<evidence type="ECO:0000256" key="7">
    <source>
        <dbReference type="ARBA" id="ARBA00023128"/>
    </source>
</evidence>